<dbReference type="InterPro" id="IPR009003">
    <property type="entry name" value="Peptidase_S1_PA"/>
</dbReference>
<protein>
    <submittedName>
        <fullName evidence="1">Serine protease</fullName>
    </submittedName>
</protein>
<gene>
    <name evidence="1" type="ORF">C7T94_09710</name>
</gene>
<organism evidence="1 2">
    <name type="scientific">Pedobacter yulinensis</name>
    <dbReference type="NCBI Taxonomy" id="2126353"/>
    <lineage>
        <taxon>Bacteria</taxon>
        <taxon>Pseudomonadati</taxon>
        <taxon>Bacteroidota</taxon>
        <taxon>Sphingobacteriia</taxon>
        <taxon>Sphingobacteriales</taxon>
        <taxon>Sphingobacteriaceae</taxon>
        <taxon>Pedobacter</taxon>
    </lineage>
</organism>
<keyword evidence="2" id="KW-1185">Reference proteome</keyword>
<dbReference type="PANTHER" id="PTHR43019:SF23">
    <property type="entry name" value="PROTEASE DO-LIKE 5, CHLOROPLASTIC"/>
    <property type="match status" value="1"/>
</dbReference>
<comment type="caution">
    <text evidence="1">The sequence shown here is derived from an EMBL/GenBank/DDBJ whole genome shotgun (WGS) entry which is preliminary data.</text>
</comment>
<keyword evidence="1" id="KW-0378">Hydrolase</keyword>
<dbReference type="GO" id="GO:0004252">
    <property type="term" value="F:serine-type endopeptidase activity"/>
    <property type="evidence" value="ECO:0007669"/>
    <property type="project" value="InterPro"/>
</dbReference>
<name>A0A2T3HKI6_9SPHI</name>
<dbReference type="RefSeq" id="WP_107215159.1">
    <property type="nucleotide sequence ID" value="NZ_KZ686269.1"/>
</dbReference>
<reference evidence="1 2" key="1">
    <citation type="submission" date="2018-03" db="EMBL/GenBank/DDBJ databases">
        <authorList>
            <person name="Keele B.F."/>
        </authorList>
    </citation>
    <scope>NUCLEOTIDE SEQUENCE [LARGE SCALE GENOMIC DNA]</scope>
    <source>
        <strain evidence="1 2">YL28-9</strain>
    </source>
</reference>
<sequence>MRRDLELDAIIEDYLNGKLSAAEQEAFEQLRSNDPEVDEKVVSHKLFLEAMGEYAAQRELLDKMDQIHADMDVTGLSAKLGPHPSKIVNFWRRNRMGIAVAASFILLCSMVVENYLRQSKQVGSYEQLDRKIEKVKRSQDNLIRTVNSAAAADPEASLKPGSFGGTGFAISANGYVLTNYHVISGADSLYLQNNNGDSFRATPVFTDSQNDIAILKIDDKNFSAFAALPYTLKKGKTGIGEVVYTLGFPKDDAVLGEGYVSSVTGFNSDSIQYQVAVPVNPGNSGGPLLDNSGNIVGMISGKDNRPDGAAFAVKSKYILEAINSIPADSLNKKIAVSKRNLLSGLKRTQQVEKLQDYVFMVKVYKD</sequence>
<dbReference type="PRINTS" id="PR00834">
    <property type="entry name" value="PROTEASES2C"/>
</dbReference>
<dbReference type="OrthoDB" id="9766361at2"/>
<dbReference type="SUPFAM" id="SSF50494">
    <property type="entry name" value="Trypsin-like serine proteases"/>
    <property type="match status" value="1"/>
</dbReference>
<dbReference type="InterPro" id="IPR001940">
    <property type="entry name" value="Peptidase_S1C"/>
</dbReference>
<dbReference type="Pfam" id="PF13365">
    <property type="entry name" value="Trypsin_2"/>
    <property type="match status" value="1"/>
</dbReference>
<dbReference type="Gene3D" id="2.40.10.10">
    <property type="entry name" value="Trypsin-like serine proteases"/>
    <property type="match status" value="2"/>
</dbReference>
<proteinExistence type="predicted"/>
<dbReference type="PANTHER" id="PTHR43019">
    <property type="entry name" value="SERINE ENDOPROTEASE DEGS"/>
    <property type="match status" value="1"/>
</dbReference>
<dbReference type="GO" id="GO:0006508">
    <property type="term" value="P:proteolysis"/>
    <property type="evidence" value="ECO:0007669"/>
    <property type="project" value="UniProtKB-KW"/>
</dbReference>
<dbReference type="AlphaFoldDB" id="A0A2T3HKI6"/>
<dbReference type="Proteomes" id="UP000240912">
    <property type="component" value="Unassembled WGS sequence"/>
</dbReference>
<evidence type="ECO:0000313" key="2">
    <source>
        <dbReference type="Proteomes" id="UP000240912"/>
    </source>
</evidence>
<keyword evidence="1" id="KW-0645">Protease</keyword>
<dbReference type="InterPro" id="IPR043504">
    <property type="entry name" value="Peptidase_S1_PA_chymotrypsin"/>
</dbReference>
<accession>A0A2T3HKI6</accession>
<dbReference type="EMBL" id="PYLS01000005">
    <property type="protein sequence ID" value="PST82901.1"/>
    <property type="molecule type" value="Genomic_DNA"/>
</dbReference>
<evidence type="ECO:0000313" key="1">
    <source>
        <dbReference type="EMBL" id="PST82901.1"/>
    </source>
</evidence>